<keyword evidence="1" id="KW-0812">Transmembrane</keyword>
<evidence type="ECO:0000313" key="2">
    <source>
        <dbReference type="EMBL" id="MBB5209609.1"/>
    </source>
</evidence>
<organism evidence="2 3">
    <name type="scientific">Chiayiivirga flava</name>
    <dbReference type="NCBI Taxonomy" id="659595"/>
    <lineage>
        <taxon>Bacteria</taxon>
        <taxon>Pseudomonadati</taxon>
        <taxon>Pseudomonadota</taxon>
        <taxon>Gammaproteobacteria</taxon>
        <taxon>Lysobacterales</taxon>
        <taxon>Lysobacteraceae</taxon>
        <taxon>Chiayiivirga</taxon>
    </lineage>
</organism>
<feature type="transmembrane region" description="Helical" evidence="1">
    <location>
        <begin position="20"/>
        <end position="38"/>
    </location>
</feature>
<keyword evidence="1" id="KW-0472">Membrane</keyword>
<feature type="transmembrane region" description="Helical" evidence="1">
    <location>
        <begin position="50"/>
        <end position="77"/>
    </location>
</feature>
<sequence length="99" mass="11299">MLPSPVLRVRRDSARLLTPWLLRWLAFGAVGALLSPALRGYNVYVGWLPFWLLAAPIVLLMLVHRDRLAAALSVFLVRSRRRRIRFRGAQARRAVRIAG</sequence>
<dbReference type="AlphaFoldDB" id="A0A7W8D7Z4"/>
<dbReference type="RefSeq" id="WP_183962148.1">
    <property type="nucleotide sequence ID" value="NZ_JACHHP010000007.1"/>
</dbReference>
<accession>A0A7W8D7Z4</accession>
<evidence type="ECO:0000256" key="1">
    <source>
        <dbReference type="SAM" id="Phobius"/>
    </source>
</evidence>
<evidence type="ECO:0000313" key="3">
    <source>
        <dbReference type="Proteomes" id="UP000521199"/>
    </source>
</evidence>
<reference evidence="2 3" key="1">
    <citation type="submission" date="2020-08" db="EMBL/GenBank/DDBJ databases">
        <title>Genomic Encyclopedia of Type Strains, Phase IV (KMG-IV): sequencing the most valuable type-strain genomes for metagenomic binning, comparative biology and taxonomic classification.</title>
        <authorList>
            <person name="Goeker M."/>
        </authorList>
    </citation>
    <scope>NUCLEOTIDE SEQUENCE [LARGE SCALE GENOMIC DNA]</scope>
    <source>
        <strain evidence="2 3">DSM 24163</strain>
    </source>
</reference>
<dbReference type="Proteomes" id="UP000521199">
    <property type="component" value="Unassembled WGS sequence"/>
</dbReference>
<keyword evidence="3" id="KW-1185">Reference proteome</keyword>
<name>A0A7W8D7Z4_9GAMM</name>
<comment type="caution">
    <text evidence="2">The sequence shown here is derived from an EMBL/GenBank/DDBJ whole genome shotgun (WGS) entry which is preliminary data.</text>
</comment>
<dbReference type="EMBL" id="JACHHP010000007">
    <property type="protein sequence ID" value="MBB5209609.1"/>
    <property type="molecule type" value="Genomic_DNA"/>
</dbReference>
<keyword evidence="1" id="KW-1133">Transmembrane helix</keyword>
<protein>
    <submittedName>
        <fullName evidence="2">Uncharacterized protein</fullName>
    </submittedName>
</protein>
<gene>
    <name evidence="2" type="ORF">HNQ52_003181</name>
</gene>
<proteinExistence type="predicted"/>